<evidence type="ECO:0000313" key="15">
    <source>
        <dbReference type="Proteomes" id="UP000015441"/>
    </source>
</evidence>
<sequence length="272" mass="29922">MYTLTTLLLFVPLTYSSPTSSPQYYLRELPTLKDAVDSFIATETPIALSNIRCNIGPAGKCVPGAHSGLCLVDIFVNDYDPSLQALIEDYITSQAYLQTLSNPSGDLSSGAGLGEPKFNADRTPFTASWGRPQRDGPALRATTMIAYSQWLIENGYSSTASETLWPIIRNDLNYIAQYWNETGFDLWEEVEGSSYFTISSQYRALVEGSTLAASLGKKCESCESQAPQLLCFLQSFWDPHRGYMLANINDESGRSAIDSNTILAAIHQFDSA</sequence>
<comment type="similarity">
    <text evidence="2">Belongs to the glycosyl hydrolase 15 family.</text>
</comment>
<comment type="caution">
    <text evidence="14">The sequence shown here is derived from an EMBL/GenBank/DDBJ whole genome shotgun (WGS) entry which is preliminary data.</text>
</comment>
<evidence type="ECO:0000256" key="7">
    <source>
        <dbReference type="ARBA" id="ARBA00023277"/>
    </source>
</evidence>
<feature type="chain" id="PRO_5004106754" description="glucan 1,4-alpha-glucosidase" evidence="12">
    <location>
        <begin position="17"/>
        <end position="272"/>
    </location>
</feature>
<keyword evidence="7" id="KW-0119">Carbohydrate metabolism</keyword>
<dbReference type="eggNOG" id="ENOG502QPM2">
    <property type="taxonomic scope" value="Eukaryota"/>
</dbReference>
<dbReference type="GO" id="GO:0000324">
    <property type="term" value="C:fungal-type vacuole"/>
    <property type="evidence" value="ECO:0007669"/>
    <property type="project" value="TreeGrafter"/>
</dbReference>
<feature type="non-terminal residue" evidence="14">
    <location>
        <position position="272"/>
    </location>
</feature>
<reference evidence="14 15" key="1">
    <citation type="journal article" date="2010" name="Science">
        <title>Genome expansion and gene loss in powdery mildew fungi reveal tradeoffs in extreme parasitism.</title>
        <authorList>
            <person name="Spanu P.D."/>
            <person name="Abbott J.C."/>
            <person name="Amselem J."/>
            <person name="Burgis T.A."/>
            <person name="Soanes D.M."/>
            <person name="Stueber K."/>
            <person name="Ver Loren van Themaat E."/>
            <person name="Brown J.K.M."/>
            <person name="Butcher S.A."/>
            <person name="Gurr S.J."/>
            <person name="Lebrun M.-H."/>
            <person name="Ridout C.J."/>
            <person name="Schulze-Lefert P."/>
            <person name="Talbot N.J."/>
            <person name="Ahmadinejad N."/>
            <person name="Ametz C."/>
            <person name="Barton G.R."/>
            <person name="Benjdia M."/>
            <person name="Bidzinski P."/>
            <person name="Bindschedler L.V."/>
            <person name="Both M."/>
            <person name="Brewer M.T."/>
            <person name="Cadle-Davidson L."/>
            <person name="Cadle-Davidson M.M."/>
            <person name="Collemare J."/>
            <person name="Cramer R."/>
            <person name="Frenkel O."/>
            <person name="Godfrey D."/>
            <person name="Harriman J."/>
            <person name="Hoede C."/>
            <person name="King B.C."/>
            <person name="Klages S."/>
            <person name="Kleemann J."/>
            <person name="Knoll D."/>
            <person name="Koti P.S."/>
            <person name="Kreplak J."/>
            <person name="Lopez-Ruiz F.J."/>
            <person name="Lu X."/>
            <person name="Maekawa T."/>
            <person name="Mahanil S."/>
            <person name="Micali C."/>
            <person name="Milgroom M.G."/>
            <person name="Montana G."/>
            <person name="Noir S."/>
            <person name="O'Connell R.J."/>
            <person name="Oberhaensli S."/>
            <person name="Parlange F."/>
            <person name="Pedersen C."/>
            <person name="Quesneville H."/>
            <person name="Reinhardt R."/>
            <person name="Rott M."/>
            <person name="Sacristan S."/>
            <person name="Schmidt S.M."/>
            <person name="Schoen M."/>
            <person name="Skamnioti P."/>
            <person name="Sommer H."/>
            <person name="Stephens A."/>
            <person name="Takahara H."/>
            <person name="Thordal-Christensen H."/>
            <person name="Vigouroux M."/>
            <person name="Wessling R."/>
            <person name="Wicker T."/>
            <person name="Panstruga R."/>
        </authorList>
    </citation>
    <scope>NUCLEOTIDE SEQUENCE [LARGE SCALE GENOMIC DNA]</scope>
    <source>
        <strain evidence="14">DH14</strain>
    </source>
</reference>
<dbReference type="PRINTS" id="PR00736">
    <property type="entry name" value="GLHYDRLASE15"/>
</dbReference>
<dbReference type="AlphaFoldDB" id="N1JB02"/>
<dbReference type="InterPro" id="IPR011613">
    <property type="entry name" value="GH15-like"/>
</dbReference>
<evidence type="ECO:0000256" key="10">
    <source>
        <dbReference type="ARBA" id="ARBA00033442"/>
    </source>
</evidence>
<evidence type="ECO:0000256" key="1">
    <source>
        <dbReference type="ARBA" id="ARBA00001863"/>
    </source>
</evidence>
<evidence type="ECO:0000256" key="6">
    <source>
        <dbReference type="ARBA" id="ARBA00023180"/>
    </source>
</evidence>
<feature type="signal peptide" evidence="12">
    <location>
        <begin position="1"/>
        <end position="16"/>
    </location>
</feature>
<protein>
    <recommendedName>
        <fullName evidence="3">glucan 1,4-alpha-glucosidase</fullName>
        <ecNumber evidence="3">3.2.1.3</ecNumber>
    </recommendedName>
    <alternativeName>
        <fullName evidence="11">1,4-alpha-D-glucan glucohydrolase</fullName>
    </alternativeName>
    <alternativeName>
        <fullName evidence="10">Glucan 1,4-alpha-glucosidase</fullName>
    </alternativeName>
</protein>
<keyword evidence="6" id="KW-0325">Glycoprotein</keyword>
<dbReference type="HOGENOM" id="CLU_1025070_0_0_1"/>
<dbReference type="PANTHER" id="PTHR31616">
    <property type="entry name" value="TREHALASE"/>
    <property type="match status" value="1"/>
</dbReference>
<dbReference type="InterPro" id="IPR000165">
    <property type="entry name" value="Glucoamylase"/>
</dbReference>
<organism evidence="14 15">
    <name type="scientific">Blumeria graminis f. sp. hordei (strain DH14)</name>
    <name type="common">Barley powdery mildew</name>
    <name type="synonym">Oidium monilioides f. sp. hordei</name>
    <dbReference type="NCBI Taxonomy" id="546991"/>
    <lineage>
        <taxon>Eukaryota</taxon>
        <taxon>Fungi</taxon>
        <taxon>Dikarya</taxon>
        <taxon>Ascomycota</taxon>
        <taxon>Pezizomycotina</taxon>
        <taxon>Leotiomycetes</taxon>
        <taxon>Erysiphales</taxon>
        <taxon>Erysiphaceae</taxon>
        <taxon>Blumeria</taxon>
        <taxon>Blumeria hordei</taxon>
    </lineage>
</organism>
<dbReference type="Proteomes" id="UP000015441">
    <property type="component" value="Unassembled WGS sequence"/>
</dbReference>
<dbReference type="GO" id="GO:0004339">
    <property type="term" value="F:glucan 1,4-alpha-glucosidase activity"/>
    <property type="evidence" value="ECO:0007669"/>
    <property type="project" value="UniProtKB-EC"/>
</dbReference>
<evidence type="ECO:0000256" key="3">
    <source>
        <dbReference type="ARBA" id="ARBA00012593"/>
    </source>
</evidence>
<feature type="domain" description="GH15-like" evidence="13">
    <location>
        <begin position="75"/>
        <end position="271"/>
    </location>
</feature>
<dbReference type="Pfam" id="PF00723">
    <property type="entry name" value="Glyco_hydro_15"/>
    <property type="match status" value="1"/>
</dbReference>
<dbReference type="InterPro" id="IPR046966">
    <property type="entry name" value="Glucoamylase_active_site"/>
</dbReference>
<dbReference type="STRING" id="546991.N1JB02"/>
<dbReference type="Gene3D" id="1.50.10.10">
    <property type="match status" value="1"/>
</dbReference>
<dbReference type="OrthoDB" id="6123450at2759"/>
<dbReference type="InterPro" id="IPR008928">
    <property type="entry name" value="6-hairpin_glycosidase_sf"/>
</dbReference>
<evidence type="ECO:0000256" key="8">
    <source>
        <dbReference type="ARBA" id="ARBA00023295"/>
    </source>
</evidence>
<dbReference type="PROSITE" id="PS00820">
    <property type="entry name" value="GLUCOAMYLASE"/>
    <property type="match status" value="1"/>
</dbReference>
<keyword evidence="4 12" id="KW-0732">Signal</keyword>
<dbReference type="InParanoid" id="N1JB02"/>
<evidence type="ECO:0000256" key="12">
    <source>
        <dbReference type="SAM" id="SignalP"/>
    </source>
</evidence>
<evidence type="ECO:0000256" key="5">
    <source>
        <dbReference type="ARBA" id="ARBA00022801"/>
    </source>
</evidence>
<dbReference type="InterPro" id="IPR012341">
    <property type="entry name" value="6hp_glycosidase-like_sf"/>
</dbReference>
<evidence type="ECO:0000256" key="11">
    <source>
        <dbReference type="ARBA" id="ARBA00033473"/>
    </source>
</evidence>
<evidence type="ECO:0000313" key="14">
    <source>
        <dbReference type="EMBL" id="CCU74978.1"/>
    </source>
</evidence>
<evidence type="ECO:0000256" key="4">
    <source>
        <dbReference type="ARBA" id="ARBA00022729"/>
    </source>
</evidence>
<evidence type="ECO:0000256" key="9">
    <source>
        <dbReference type="ARBA" id="ARBA00023326"/>
    </source>
</evidence>
<dbReference type="GO" id="GO:0000272">
    <property type="term" value="P:polysaccharide catabolic process"/>
    <property type="evidence" value="ECO:0007669"/>
    <property type="project" value="UniProtKB-KW"/>
</dbReference>
<name>N1JB02_BLUG1</name>
<keyword evidence="8" id="KW-0326">Glycosidase</keyword>
<keyword evidence="15" id="KW-1185">Reference proteome</keyword>
<evidence type="ECO:0000259" key="13">
    <source>
        <dbReference type="Pfam" id="PF00723"/>
    </source>
</evidence>
<dbReference type="EC" id="3.2.1.3" evidence="3"/>
<dbReference type="EMBL" id="CAUH01000764">
    <property type="protein sequence ID" value="CCU74978.1"/>
    <property type="molecule type" value="Genomic_DNA"/>
</dbReference>
<dbReference type="SUPFAM" id="SSF48208">
    <property type="entry name" value="Six-hairpin glycosidases"/>
    <property type="match status" value="1"/>
</dbReference>
<proteinExistence type="inferred from homology"/>
<dbReference type="PANTHER" id="PTHR31616:SF12">
    <property type="entry name" value="GLUCOAMYLASE"/>
    <property type="match status" value="1"/>
</dbReference>
<evidence type="ECO:0000256" key="2">
    <source>
        <dbReference type="ARBA" id="ARBA00006188"/>
    </source>
</evidence>
<comment type="catalytic activity">
    <reaction evidence="1">
        <text>Hydrolysis of terminal (1-&gt;4)-linked alpha-D-glucose residues successively from non-reducing ends of the chains with release of beta-D-glucose.</text>
        <dbReference type="EC" id="3.2.1.3"/>
    </reaction>
</comment>
<accession>N1JB02</accession>
<keyword evidence="5" id="KW-0378">Hydrolase</keyword>
<keyword evidence="9" id="KW-0624">Polysaccharide degradation</keyword>
<gene>
    <name evidence="14" type="ORF">BGHDH14_bgh00303</name>
</gene>